<evidence type="ECO:0000313" key="2">
    <source>
        <dbReference type="EMBL" id="KAI9274619.1"/>
    </source>
</evidence>
<dbReference type="SUPFAM" id="SSF48452">
    <property type="entry name" value="TPR-like"/>
    <property type="match status" value="1"/>
</dbReference>
<dbReference type="SUPFAM" id="SSF81383">
    <property type="entry name" value="F-box domain"/>
    <property type="match status" value="1"/>
</dbReference>
<dbReference type="InterPro" id="IPR011990">
    <property type="entry name" value="TPR-like_helical_dom_sf"/>
</dbReference>
<evidence type="ECO:0000313" key="3">
    <source>
        <dbReference type="Proteomes" id="UP001209540"/>
    </source>
</evidence>
<dbReference type="PROSITE" id="PS50181">
    <property type="entry name" value="FBOX"/>
    <property type="match status" value="1"/>
</dbReference>
<protein>
    <recommendedName>
        <fullName evidence="1">F-box domain-containing protein</fullName>
    </recommendedName>
</protein>
<dbReference type="InterPro" id="IPR032675">
    <property type="entry name" value="LRR_dom_sf"/>
</dbReference>
<gene>
    <name evidence="2" type="ORF">BDA99DRAFT_533241</name>
</gene>
<dbReference type="InterPro" id="IPR001810">
    <property type="entry name" value="F-box_dom"/>
</dbReference>
<dbReference type="Proteomes" id="UP001209540">
    <property type="component" value="Unassembled WGS sequence"/>
</dbReference>
<evidence type="ECO:0000259" key="1">
    <source>
        <dbReference type="PROSITE" id="PS50181"/>
    </source>
</evidence>
<name>A0AAD5K8M1_9FUNG</name>
<dbReference type="InterPro" id="IPR036047">
    <property type="entry name" value="F-box-like_dom_sf"/>
</dbReference>
<sequence length="485" mass="55880">MEDYVTILPSSRVESSQYVATIRNLRDAMIHRTYNQITRYASEAIDILLQSQLTQLLDIRAHGYFMQRKSNLALQDASSIIQHEPTLITIYLRQANIYSLCGQQSQAIKAYNDGLINAVSINEEQLRRIFRGKMMAECMSEQKVDFFTKLPTEIVNDIIVLLPQTSHTQCMLVSDMWRQRIVHCQTIWNNLVLDDRQFGCRRYILCHCICWTICATMTNSPPWHTEMSIWMPIESGILNARNTLKHLDLELGDNMIKNTTKVAETLSFCENLTSIKISSPTIPLSTALPSLSSMKEQYNIRITNLQLNFSSITDEDMESILRQCRRLQRLVMNGCNDGVFDPLYHHGLNLEIIGYNCCNPKDIPDLEDDNEQYSTSWTTNVISTGQQQRDDSLSTSSHGKLRMFFADTQDPSSALPAFTIMPLLYKYKETLSVLHINIALKMEKKRLLHLTYPNFTLSKLMDLSTWLPHSVQQFFLDTIRHIITL</sequence>
<comment type="caution">
    <text evidence="2">The sequence shown here is derived from an EMBL/GenBank/DDBJ whole genome shotgun (WGS) entry which is preliminary data.</text>
</comment>
<reference evidence="2" key="2">
    <citation type="submission" date="2023-02" db="EMBL/GenBank/DDBJ databases">
        <authorList>
            <consortium name="DOE Joint Genome Institute"/>
            <person name="Mondo S.J."/>
            <person name="Chang Y."/>
            <person name="Wang Y."/>
            <person name="Ahrendt S."/>
            <person name="Andreopoulos W."/>
            <person name="Barry K."/>
            <person name="Beard J."/>
            <person name="Benny G.L."/>
            <person name="Blankenship S."/>
            <person name="Bonito G."/>
            <person name="Cuomo C."/>
            <person name="Desiro A."/>
            <person name="Gervers K.A."/>
            <person name="Hundley H."/>
            <person name="Kuo A."/>
            <person name="LaButti K."/>
            <person name="Lang B.F."/>
            <person name="Lipzen A."/>
            <person name="O'Donnell K."/>
            <person name="Pangilinan J."/>
            <person name="Reynolds N."/>
            <person name="Sandor L."/>
            <person name="Smith M.W."/>
            <person name="Tsang A."/>
            <person name="Grigoriev I.V."/>
            <person name="Stajich J.E."/>
            <person name="Spatafora J.W."/>
        </authorList>
    </citation>
    <scope>NUCLEOTIDE SEQUENCE</scope>
    <source>
        <strain evidence="2">RSA 2281</strain>
    </source>
</reference>
<accession>A0AAD5K8M1</accession>
<dbReference type="Gene3D" id="3.80.10.10">
    <property type="entry name" value="Ribonuclease Inhibitor"/>
    <property type="match status" value="1"/>
</dbReference>
<proteinExistence type="predicted"/>
<keyword evidence="3" id="KW-1185">Reference proteome</keyword>
<feature type="domain" description="F-box" evidence="1">
    <location>
        <begin position="144"/>
        <end position="191"/>
    </location>
</feature>
<dbReference type="Gene3D" id="1.25.40.10">
    <property type="entry name" value="Tetratricopeptide repeat domain"/>
    <property type="match status" value="1"/>
</dbReference>
<organism evidence="2 3">
    <name type="scientific">Phascolomyces articulosus</name>
    <dbReference type="NCBI Taxonomy" id="60185"/>
    <lineage>
        <taxon>Eukaryota</taxon>
        <taxon>Fungi</taxon>
        <taxon>Fungi incertae sedis</taxon>
        <taxon>Mucoromycota</taxon>
        <taxon>Mucoromycotina</taxon>
        <taxon>Mucoromycetes</taxon>
        <taxon>Mucorales</taxon>
        <taxon>Lichtheimiaceae</taxon>
        <taxon>Phascolomyces</taxon>
    </lineage>
</organism>
<dbReference type="Gene3D" id="1.20.1280.50">
    <property type="match status" value="1"/>
</dbReference>
<dbReference type="SUPFAM" id="SSF52047">
    <property type="entry name" value="RNI-like"/>
    <property type="match status" value="1"/>
</dbReference>
<reference evidence="2" key="1">
    <citation type="journal article" date="2022" name="IScience">
        <title>Evolution of zygomycete secretomes and the origins of terrestrial fungal ecologies.</title>
        <authorList>
            <person name="Chang Y."/>
            <person name="Wang Y."/>
            <person name="Mondo S."/>
            <person name="Ahrendt S."/>
            <person name="Andreopoulos W."/>
            <person name="Barry K."/>
            <person name="Beard J."/>
            <person name="Benny G.L."/>
            <person name="Blankenship S."/>
            <person name="Bonito G."/>
            <person name="Cuomo C."/>
            <person name="Desiro A."/>
            <person name="Gervers K.A."/>
            <person name="Hundley H."/>
            <person name="Kuo A."/>
            <person name="LaButti K."/>
            <person name="Lang B.F."/>
            <person name="Lipzen A."/>
            <person name="O'Donnell K."/>
            <person name="Pangilinan J."/>
            <person name="Reynolds N."/>
            <person name="Sandor L."/>
            <person name="Smith M.E."/>
            <person name="Tsang A."/>
            <person name="Grigoriev I.V."/>
            <person name="Stajich J.E."/>
            <person name="Spatafora J.W."/>
        </authorList>
    </citation>
    <scope>NUCLEOTIDE SEQUENCE</scope>
    <source>
        <strain evidence="2">RSA 2281</strain>
    </source>
</reference>
<dbReference type="EMBL" id="JAIXMP010000004">
    <property type="protein sequence ID" value="KAI9274619.1"/>
    <property type="molecule type" value="Genomic_DNA"/>
</dbReference>
<dbReference type="AlphaFoldDB" id="A0AAD5K8M1"/>